<name>A0A1S6HJA2_9GAMM</name>
<dbReference type="FunFam" id="3.30.420.100:FF:000001">
    <property type="entry name" value="50S ribosomal protein L18"/>
    <property type="match status" value="1"/>
</dbReference>
<dbReference type="RefSeq" id="WP_013053406.1">
    <property type="nucleotide sequence ID" value="NZ_CP014782.1"/>
</dbReference>
<sequence>MDKKTSRLRRALRARKKIQELGVNRLVVHRTPRHTYAQVISPDSQVLASASTAEKAVSEQLKYTGNVDAAKVVGKTVAERAIEKGVTVVAFDRSGFKYHGRVAALADAAREAGLKF</sequence>
<dbReference type="Gene3D" id="3.30.420.100">
    <property type="match status" value="1"/>
</dbReference>
<dbReference type="GO" id="GO:0022625">
    <property type="term" value="C:cytosolic large ribosomal subunit"/>
    <property type="evidence" value="ECO:0007669"/>
    <property type="project" value="TreeGrafter"/>
</dbReference>
<dbReference type="PANTHER" id="PTHR12899:SF3">
    <property type="entry name" value="LARGE RIBOSOMAL SUBUNIT PROTEIN UL18M"/>
    <property type="match status" value="1"/>
</dbReference>
<evidence type="ECO:0000313" key="8">
    <source>
        <dbReference type="EMBL" id="AQS35593.1"/>
    </source>
</evidence>
<evidence type="ECO:0000256" key="6">
    <source>
        <dbReference type="ARBA" id="ARBA00035197"/>
    </source>
</evidence>
<dbReference type="CDD" id="cd00432">
    <property type="entry name" value="Ribosomal_L18_L5e"/>
    <property type="match status" value="1"/>
</dbReference>
<gene>
    <name evidence="7" type="primary">rplR</name>
    <name evidence="8" type="ORF">Sps_00381</name>
</gene>
<comment type="subunit">
    <text evidence="7">Part of the 50S ribosomal subunit; part of the 5S rRNA/L5/L18/L25 subcomplex. Contacts the 5S and 23S rRNAs.</text>
</comment>
<dbReference type="Pfam" id="PF00861">
    <property type="entry name" value="Ribosomal_L18p"/>
    <property type="match status" value="1"/>
</dbReference>
<organism evidence="8 9">
    <name type="scientific">Shewanella psychrophila</name>
    <dbReference type="NCBI Taxonomy" id="225848"/>
    <lineage>
        <taxon>Bacteria</taxon>
        <taxon>Pseudomonadati</taxon>
        <taxon>Pseudomonadota</taxon>
        <taxon>Gammaproteobacteria</taxon>
        <taxon>Alteromonadales</taxon>
        <taxon>Shewanellaceae</taxon>
        <taxon>Shewanella</taxon>
    </lineage>
</organism>
<comment type="function">
    <text evidence="7">This is one of the proteins that bind and probably mediate the attachment of the 5S RNA into the large ribosomal subunit, where it forms part of the central protuberance.</text>
</comment>
<dbReference type="InterPro" id="IPR005484">
    <property type="entry name" value="Ribosomal_uL18_bac/plant/anim"/>
</dbReference>
<dbReference type="GO" id="GO:0003735">
    <property type="term" value="F:structural constituent of ribosome"/>
    <property type="evidence" value="ECO:0007669"/>
    <property type="project" value="InterPro"/>
</dbReference>
<keyword evidence="5 7" id="KW-0687">Ribonucleoprotein</keyword>
<proteinExistence type="inferred from homology"/>
<dbReference type="OrthoDB" id="9810939at2"/>
<keyword evidence="9" id="KW-1185">Reference proteome</keyword>
<keyword evidence="2 7" id="KW-0699">rRNA-binding</keyword>
<dbReference type="Proteomes" id="UP000189545">
    <property type="component" value="Chromosome"/>
</dbReference>
<evidence type="ECO:0000313" key="9">
    <source>
        <dbReference type="Proteomes" id="UP000189545"/>
    </source>
</evidence>
<dbReference type="HAMAP" id="MF_01337_B">
    <property type="entry name" value="Ribosomal_uL18_B"/>
    <property type="match status" value="1"/>
</dbReference>
<dbReference type="GO" id="GO:0008097">
    <property type="term" value="F:5S rRNA binding"/>
    <property type="evidence" value="ECO:0007669"/>
    <property type="project" value="TreeGrafter"/>
</dbReference>
<evidence type="ECO:0000256" key="5">
    <source>
        <dbReference type="ARBA" id="ARBA00023274"/>
    </source>
</evidence>
<evidence type="ECO:0000256" key="4">
    <source>
        <dbReference type="ARBA" id="ARBA00022980"/>
    </source>
</evidence>
<dbReference type="SUPFAM" id="SSF53137">
    <property type="entry name" value="Translational machinery components"/>
    <property type="match status" value="1"/>
</dbReference>
<comment type="similarity">
    <text evidence="1 7">Belongs to the universal ribosomal protein uL18 family.</text>
</comment>
<dbReference type="GO" id="GO:0006412">
    <property type="term" value="P:translation"/>
    <property type="evidence" value="ECO:0007669"/>
    <property type="project" value="UniProtKB-UniRule"/>
</dbReference>
<dbReference type="PANTHER" id="PTHR12899">
    <property type="entry name" value="39S RIBOSOMAL PROTEIN L18, MITOCHONDRIAL"/>
    <property type="match status" value="1"/>
</dbReference>
<evidence type="ECO:0000256" key="2">
    <source>
        <dbReference type="ARBA" id="ARBA00022730"/>
    </source>
</evidence>
<dbReference type="NCBIfam" id="TIGR00060">
    <property type="entry name" value="L18_bact"/>
    <property type="match status" value="1"/>
</dbReference>
<dbReference type="EMBL" id="CP014782">
    <property type="protein sequence ID" value="AQS35593.1"/>
    <property type="molecule type" value="Genomic_DNA"/>
</dbReference>
<evidence type="ECO:0000256" key="1">
    <source>
        <dbReference type="ARBA" id="ARBA00007116"/>
    </source>
</evidence>
<protein>
    <recommendedName>
        <fullName evidence="6 7">Large ribosomal subunit protein uL18</fullName>
    </recommendedName>
</protein>
<reference evidence="8 9" key="1">
    <citation type="submission" date="2016-03" db="EMBL/GenBank/DDBJ databases">
        <title>Complete genome sequence of Shewanella psychrophila WP2, a deep sea bacterium isolated from west Pacific sediment.</title>
        <authorList>
            <person name="Xu G."/>
            <person name="Jian H."/>
        </authorList>
    </citation>
    <scope>NUCLEOTIDE SEQUENCE [LARGE SCALE GENOMIC DNA]</scope>
    <source>
        <strain evidence="8 9">WP2</strain>
    </source>
</reference>
<dbReference type="AlphaFoldDB" id="A0A1S6HJA2"/>
<dbReference type="InterPro" id="IPR057268">
    <property type="entry name" value="Ribosomal_L18"/>
</dbReference>
<dbReference type="InterPro" id="IPR004389">
    <property type="entry name" value="Ribosomal_uL18_bac-type"/>
</dbReference>
<dbReference type="STRING" id="225848.Sps_00381"/>
<evidence type="ECO:0000256" key="3">
    <source>
        <dbReference type="ARBA" id="ARBA00022884"/>
    </source>
</evidence>
<accession>A0A1S6HJA2</accession>
<evidence type="ECO:0000256" key="7">
    <source>
        <dbReference type="HAMAP-Rule" id="MF_01337"/>
    </source>
</evidence>
<dbReference type="KEGG" id="spsw:Sps_00381"/>
<keyword evidence="4 7" id="KW-0689">Ribosomal protein</keyword>
<keyword evidence="3 7" id="KW-0694">RNA-binding</keyword>